<dbReference type="SUPFAM" id="SSF51735">
    <property type="entry name" value="NAD(P)-binding Rossmann-fold domains"/>
    <property type="match status" value="1"/>
</dbReference>
<dbReference type="GO" id="GO:0016618">
    <property type="term" value="F:hydroxypyruvate reductase [NAD(P)H] activity"/>
    <property type="evidence" value="ECO:0007669"/>
    <property type="project" value="UniProtKB-EC"/>
</dbReference>
<dbReference type="EC" id="1.1.1.81" evidence="7"/>
<keyword evidence="2" id="KW-0028">Amino-acid biosynthesis</keyword>
<dbReference type="CDD" id="cd12173">
    <property type="entry name" value="PGDH_4"/>
    <property type="match status" value="1"/>
</dbReference>
<dbReference type="Pfam" id="PF00389">
    <property type="entry name" value="2-Hacid_dh"/>
    <property type="match status" value="1"/>
</dbReference>
<dbReference type="EMBL" id="VSSQ01000055">
    <property type="protein sequence ID" value="MPL70796.1"/>
    <property type="molecule type" value="Genomic_DNA"/>
</dbReference>
<keyword evidence="4" id="KW-0520">NAD</keyword>
<sequence>MKYSVLLSDRMHSAGVELLANKCDILYSNSIEEFVSLSKNVDAIILIRKGEAFRKTIDGAEKLKVIAKHGVGLDKIDLKYAEEKEIPVVYTPDSNSIGVAEHFVTLCLMCAKKMHKSDMVLRKGKWKNDPFDFLGSEIHGKNLGILGFGRIGRQIAKICQKGFDMKIYYYDINIKEDYVGEYDARKLDLEELARVSDFISINLPLNDSTRAIVNSKFLEKMKRDAYIINVARGPIWKEIDIYNALKNNWIAGAASDVFEQEPTPENNLLFSLENFIATPHNAAHTEESMKKASIMLANDILAIFEGRKPINIVPKYMY</sequence>
<evidence type="ECO:0000256" key="3">
    <source>
        <dbReference type="ARBA" id="ARBA00023002"/>
    </source>
</evidence>
<gene>
    <name evidence="7" type="ORF">SDC9_16558</name>
</gene>
<dbReference type="Gene3D" id="3.40.50.720">
    <property type="entry name" value="NAD(P)-binding Rossmann-like Domain"/>
    <property type="match status" value="2"/>
</dbReference>
<evidence type="ECO:0000256" key="2">
    <source>
        <dbReference type="ARBA" id="ARBA00022605"/>
    </source>
</evidence>
<dbReference type="SUPFAM" id="SSF52283">
    <property type="entry name" value="Formate/glycerate dehydrogenase catalytic domain-like"/>
    <property type="match status" value="1"/>
</dbReference>
<dbReference type="AlphaFoldDB" id="A0A644TUY3"/>
<proteinExistence type="inferred from homology"/>
<evidence type="ECO:0000256" key="4">
    <source>
        <dbReference type="ARBA" id="ARBA00023027"/>
    </source>
</evidence>
<dbReference type="InterPro" id="IPR036291">
    <property type="entry name" value="NAD(P)-bd_dom_sf"/>
</dbReference>
<dbReference type="InterPro" id="IPR050857">
    <property type="entry name" value="D-2-hydroxyacid_DH"/>
</dbReference>
<keyword evidence="3 7" id="KW-0560">Oxidoreductase</keyword>
<reference evidence="7" key="1">
    <citation type="submission" date="2019-08" db="EMBL/GenBank/DDBJ databases">
        <authorList>
            <person name="Kucharzyk K."/>
            <person name="Murdoch R.W."/>
            <person name="Higgins S."/>
            <person name="Loffler F."/>
        </authorList>
    </citation>
    <scope>NUCLEOTIDE SEQUENCE</scope>
</reference>
<dbReference type="PANTHER" id="PTHR42789">
    <property type="entry name" value="D-ISOMER SPECIFIC 2-HYDROXYACID DEHYDROGENASE FAMILY PROTEIN (AFU_ORTHOLOGUE AFUA_6G10090)"/>
    <property type="match status" value="1"/>
</dbReference>
<dbReference type="GO" id="GO:0051287">
    <property type="term" value="F:NAD binding"/>
    <property type="evidence" value="ECO:0007669"/>
    <property type="project" value="InterPro"/>
</dbReference>
<comment type="caution">
    <text evidence="7">The sequence shown here is derived from an EMBL/GenBank/DDBJ whole genome shotgun (WGS) entry which is preliminary data.</text>
</comment>
<dbReference type="FunFam" id="3.40.50.720:FF:000203">
    <property type="entry name" value="D-3-phosphoglycerate dehydrogenase (SerA)"/>
    <property type="match status" value="1"/>
</dbReference>
<dbReference type="GO" id="GO:0008652">
    <property type="term" value="P:amino acid biosynthetic process"/>
    <property type="evidence" value="ECO:0007669"/>
    <property type="project" value="UniProtKB-KW"/>
</dbReference>
<comment type="similarity">
    <text evidence="1">Belongs to the D-isomer specific 2-hydroxyacid dehydrogenase family.</text>
</comment>
<dbReference type="PROSITE" id="PS00065">
    <property type="entry name" value="D_2_HYDROXYACID_DH_1"/>
    <property type="match status" value="1"/>
</dbReference>
<keyword evidence="7" id="KW-0670">Pyruvate</keyword>
<dbReference type="PANTHER" id="PTHR42789:SF1">
    <property type="entry name" value="D-ISOMER SPECIFIC 2-HYDROXYACID DEHYDROGENASE FAMILY PROTEIN (AFU_ORTHOLOGUE AFUA_6G10090)"/>
    <property type="match status" value="1"/>
</dbReference>
<dbReference type="InterPro" id="IPR029752">
    <property type="entry name" value="D-isomer_DH_CS1"/>
</dbReference>
<name>A0A644TUY3_9ZZZZ</name>
<evidence type="ECO:0000259" key="5">
    <source>
        <dbReference type="Pfam" id="PF00389"/>
    </source>
</evidence>
<dbReference type="Pfam" id="PF02826">
    <property type="entry name" value="2-Hacid_dh_C"/>
    <property type="match status" value="1"/>
</dbReference>
<feature type="domain" description="D-isomer specific 2-hydroxyacid dehydrogenase catalytic" evidence="5">
    <location>
        <begin position="5"/>
        <end position="313"/>
    </location>
</feature>
<organism evidence="7">
    <name type="scientific">bioreactor metagenome</name>
    <dbReference type="NCBI Taxonomy" id="1076179"/>
    <lineage>
        <taxon>unclassified sequences</taxon>
        <taxon>metagenomes</taxon>
        <taxon>ecological metagenomes</taxon>
    </lineage>
</organism>
<feature type="domain" description="D-isomer specific 2-hydroxyacid dehydrogenase NAD-binding" evidence="6">
    <location>
        <begin position="105"/>
        <end position="282"/>
    </location>
</feature>
<protein>
    <submittedName>
        <fullName evidence="7">Hydroxypyruvate reductase</fullName>
        <ecNumber evidence="7">1.1.1.81</ecNumber>
    </submittedName>
</protein>
<evidence type="ECO:0000256" key="1">
    <source>
        <dbReference type="ARBA" id="ARBA00005854"/>
    </source>
</evidence>
<evidence type="ECO:0000313" key="7">
    <source>
        <dbReference type="EMBL" id="MPL70796.1"/>
    </source>
</evidence>
<evidence type="ECO:0000259" key="6">
    <source>
        <dbReference type="Pfam" id="PF02826"/>
    </source>
</evidence>
<dbReference type="InterPro" id="IPR006140">
    <property type="entry name" value="D-isomer_DH_NAD-bd"/>
</dbReference>
<dbReference type="InterPro" id="IPR006139">
    <property type="entry name" value="D-isomer_2_OHA_DH_cat_dom"/>
</dbReference>
<accession>A0A644TUY3</accession>